<evidence type="ECO:0008006" key="3">
    <source>
        <dbReference type="Google" id="ProtNLM"/>
    </source>
</evidence>
<dbReference type="Gene3D" id="2.40.100.20">
    <property type="match status" value="1"/>
</dbReference>
<evidence type="ECO:0000313" key="1">
    <source>
        <dbReference type="EMBL" id="AWT59640.1"/>
    </source>
</evidence>
<dbReference type="KEGG" id="mtar:DF168_00833"/>
<dbReference type="EMBL" id="CP029803">
    <property type="protein sequence ID" value="AWT59640.1"/>
    <property type="molecule type" value="Genomic_DNA"/>
</dbReference>
<gene>
    <name evidence="1" type="ORF">DF168_00833</name>
</gene>
<dbReference type="Proteomes" id="UP000247465">
    <property type="component" value="Chromosome"/>
</dbReference>
<sequence>MARKIEIEFVKRQVKCVAELLDDLAPKTSEAVWQNLPQSGNVFHAKYASNEVYILVPPFAYEEPGMENPTITPTSGDLLYFHLPPGLVKFPEIRETADQSGLIDLAIFYNRDNLLISPSMGTTPGNRFGTITENLLGVQKACDDIWRHGFAGEQLIFRRLK</sequence>
<proteinExistence type="predicted"/>
<dbReference type="Pfam" id="PF12903">
    <property type="entry name" value="DUF3830"/>
    <property type="match status" value="1"/>
</dbReference>
<evidence type="ECO:0000313" key="2">
    <source>
        <dbReference type="Proteomes" id="UP000247465"/>
    </source>
</evidence>
<dbReference type="SUPFAM" id="SSF50891">
    <property type="entry name" value="Cyclophilin-like"/>
    <property type="match status" value="1"/>
</dbReference>
<dbReference type="AlphaFoldDB" id="A0A2Z4AL96"/>
<dbReference type="InterPro" id="IPR029000">
    <property type="entry name" value="Cyclophilin-like_dom_sf"/>
</dbReference>
<protein>
    <recommendedName>
        <fullName evidence="3">DUF3830 domain-containing protein</fullName>
    </recommendedName>
</protein>
<accession>A0A2Z4AL96</accession>
<name>A0A2Z4AL96_9BACT</name>
<organism evidence="1 2">
    <name type="scientific">Candidatus Moanibacter tarae</name>
    <dbReference type="NCBI Taxonomy" id="2200854"/>
    <lineage>
        <taxon>Bacteria</taxon>
        <taxon>Pseudomonadati</taxon>
        <taxon>Verrucomicrobiota</taxon>
        <taxon>Opitutia</taxon>
        <taxon>Puniceicoccales</taxon>
        <taxon>Puniceicoccales incertae sedis</taxon>
        <taxon>Candidatus Moanibacter</taxon>
    </lineage>
</organism>
<reference evidence="1 2" key="1">
    <citation type="submission" date="2018-06" db="EMBL/GenBank/DDBJ databases">
        <title>Draft Genome Sequence of a Novel Marine Bacterium Related to the Verrucomicrobia.</title>
        <authorList>
            <person name="Vosseberg J."/>
            <person name="Martijn J."/>
            <person name="Ettema T.J.G."/>
        </authorList>
    </citation>
    <scope>NUCLEOTIDE SEQUENCE [LARGE SCALE GENOMIC DNA]</scope>
    <source>
        <strain evidence="1">TARA_B100001123</strain>
    </source>
</reference>
<dbReference type="InterPro" id="IPR024532">
    <property type="entry name" value="DUF3830"/>
</dbReference>